<evidence type="ECO:0000259" key="1">
    <source>
        <dbReference type="Pfam" id="PF05598"/>
    </source>
</evidence>
<dbReference type="Proteomes" id="UP000007319">
    <property type="component" value="Plasmid AZOBR_p3"/>
</dbReference>
<protein>
    <submittedName>
        <fullName evidence="2">Transposase</fullName>
    </submittedName>
</protein>
<dbReference type="PANTHER" id="PTHR35604">
    <property type="entry name" value="TRANSPOSASE INSH FOR INSERTION SEQUENCE ELEMENT IS5A-RELATED"/>
    <property type="match status" value="1"/>
</dbReference>
<dbReference type="KEGG" id="abs:AZOBR_p310145"/>
<evidence type="ECO:0000313" key="3">
    <source>
        <dbReference type="Proteomes" id="UP000007319"/>
    </source>
</evidence>
<sequence length="122" mass="13672">MVRPPLDAVMMFKILVLQALYGLSDEQAEYQVRDRLPFMRFLGLGLSDRVPDRTTVWLFREALVTAGAMEGLFARFDTALKERGDLTLPPVPPDPTLYRHRRGTTARSCRVCSTPTPSTAGC</sequence>
<dbReference type="InterPro" id="IPR008490">
    <property type="entry name" value="Transposase_InsH_N"/>
</dbReference>
<keyword evidence="2" id="KW-0614">Plasmid</keyword>
<name>A0A9P1JYT9_9PROT</name>
<proteinExistence type="predicted"/>
<dbReference type="Pfam" id="PF05598">
    <property type="entry name" value="DUF772"/>
    <property type="match status" value="1"/>
</dbReference>
<reference evidence="2 3" key="1">
    <citation type="journal article" date="2011" name="PLoS Genet.">
        <title>Azospirillum genomes reveal transition of bacteria from aquatic to terrestrial environments.</title>
        <authorList>
            <person name="Wisniewski-Dye F."/>
            <person name="Borziak K."/>
            <person name="Khalsa-Moyers G."/>
            <person name="Alexandre G."/>
            <person name="Sukharnikov L.O."/>
            <person name="Wuichet K."/>
            <person name="Hurst G.B."/>
            <person name="McDonald W.H."/>
            <person name="Robertson J.S."/>
            <person name="Barbe V."/>
            <person name="Calteau A."/>
            <person name="Rouy Z."/>
            <person name="Mangenot S."/>
            <person name="Prigent-Combaret C."/>
            <person name="Normand P."/>
            <person name="Boyer M."/>
            <person name="Siguier P."/>
            <person name="Dessaux Y."/>
            <person name="Elmerich C."/>
            <person name="Condemine G."/>
            <person name="Krishnen G."/>
            <person name="Kennedy I."/>
            <person name="Paterson A.H."/>
            <person name="Gonzalez V."/>
            <person name="Mavingui P."/>
            <person name="Zhulin I.B."/>
        </authorList>
    </citation>
    <scope>NUCLEOTIDE SEQUENCE [LARGE SCALE GENOMIC DNA]</scope>
    <source>
        <strain evidence="2 3">Sp245</strain>
    </source>
</reference>
<accession>A0A9P1JYT9</accession>
<dbReference type="AlphaFoldDB" id="A0A9P1JYT9"/>
<dbReference type="EMBL" id="HE577330">
    <property type="protein sequence ID" value="CCD02403.1"/>
    <property type="molecule type" value="Genomic_DNA"/>
</dbReference>
<geneLocation type="plasmid" evidence="2 3">
    <name>AZOBR_p3</name>
</geneLocation>
<organism evidence="2 3">
    <name type="scientific">Azospirillum baldaniorum</name>
    <dbReference type="NCBI Taxonomy" id="1064539"/>
    <lineage>
        <taxon>Bacteria</taxon>
        <taxon>Pseudomonadati</taxon>
        <taxon>Pseudomonadota</taxon>
        <taxon>Alphaproteobacteria</taxon>
        <taxon>Rhodospirillales</taxon>
        <taxon>Azospirillaceae</taxon>
        <taxon>Azospirillum</taxon>
    </lineage>
</organism>
<feature type="domain" description="Transposase InsH N-terminal" evidence="1">
    <location>
        <begin position="3"/>
        <end position="61"/>
    </location>
</feature>
<evidence type="ECO:0000313" key="2">
    <source>
        <dbReference type="EMBL" id="CCD02403.1"/>
    </source>
</evidence>
<dbReference type="PANTHER" id="PTHR35604:SF2">
    <property type="entry name" value="TRANSPOSASE INSH FOR INSERTION SEQUENCE ELEMENT IS5A-RELATED"/>
    <property type="match status" value="1"/>
</dbReference>
<keyword evidence="3" id="KW-1185">Reference proteome</keyword>
<gene>
    <name evidence="2" type="ORF">AZOBR_p310145</name>
</gene>